<organism evidence="1 2">
    <name type="scientific">Rhodovulum sulfidophilum</name>
    <name type="common">Rhodobacter sulfidophilus</name>
    <dbReference type="NCBI Taxonomy" id="35806"/>
    <lineage>
        <taxon>Bacteria</taxon>
        <taxon>Pseudomonadati</taxon>
        <taxon>Pseudomonadota</taxon>
        <taxon>Alphaproteobacteria</taxon>
        <taxon>Rhodobacterales</taxon>
        <taxon>Paracoccaceae</taxon>
        <taxon>Rhodovulum</taxon>
    </lineage>
</organism>
<evidence type="ECO:0000313" key="2">
    <source>
        <dbReference type="Proteomes" id="UP000064912"/>
    </source>
</evidence>
<proteinExistence type="predicted"/>
<dbReference type="EMBL" id="AP014800">
    <property type="protein sequence ID" value="BAQ68614.1"/>
    <property type="molecule type" value="Genomic_DNA"/>
</dbReference>
<sequence length="112" mass="11862">MSRRVKRRHLILGGLGLGAAGYMGTILTGLARPCGTGRPRLATLAGPRRIARALLRQGYVGRNKAPDAKSPEALVTATQRDFAAGDTVICDGWVLARSEADFALACLRDDTA</sequence>
<gene>
    <name evidence="1" type="ORF">NHU_01456</name>
</gene>
<dbReference type="KEGG" id="rsu:NHU_01456"/>
<name>A0A0D6B1N4_RHOSU</name>
<protein>
    <submittedName>
        <fullName evidence="1">Uncharacterized protein</fullName>
    </submittedName>
</protein>
<evidence type="ECO:0000313" key="1">
    <source>
        <dbReference type="EMBL" id="BAQ68614.1"/>
    </source>
</evidence>
<accession>A0A0D6B1N4</accession>
<reference evidence="1 2" key="1">
    <citation type="submission" date="2015-02" db="EMBL/GenBank/DDBJ databases">
        <title>Genome sequene of Rhodovulum sulfidophilum DSM 2351.</title>
        <authorList>
            <person name="Nagao N."/>
        </authorList>
    </citation>
    <scope>NUCLEOTIDE SEQUENCE [LARGE SCALE GENOMIC DNA]</scope>
    <source>
        <strain evidence="1 2">DSM 2351</strain>
    </source>
</reference>
<dbReference type="AlphaFoldDB" id="A0A0D6B1N4"/>
<dbReference type="Proteomes" id="UP000064912">
    <property type="component" value="Chromosome"/>
</dbReference>